<name>A0A9X1YF90_9BURK</name>
<reference evidence="2" key="1">
    <citation type="submission" date="2021-11" db="EMBL/GenBank/DDBJ databases">
        <title>BS-T2-15 a new species belonging to the Comamonadaceae family isolated from the soil of a French oak forest.</title>
        <authorList>
            <person name="Mieszkin S."/>
            <person name="Alain K."/>
        </authorList>
    </citation>
    <scope>NUCLEOTIDE SEQUENCE</scope>
    <source>
        <strain evidence="2">BS-T2-15</strain>
    </source>
</reference>
<organism evidence="2 3">
    <name type="scientific">Scleromatobacter humisilvae</name>
    <dbReference type="NCBI Taxonomy" id="2897159"/>
    <lineage>
        <taxon>Bacteria</taxon>
        <taxon>Pseudomonadati</taxon>
        <taxon>Pseudomonadota</taxon>
        <taxon>Betaproteobacteria</taxon>
        <taxon>Burkholderiales</taxon>
        <taxon>Sphaerotilaceae</taxon>
        <taxon>Scleromatobacter</taxon>
    </lineage>
</organism>
<dbReference type="RefSeq" id="WP_275681297.1">
    <property type="nucleotide sequence ID" value="NZ_JAJLJH010000001.1"/>
</dbReference>
<dbReference type="Gene3D" id="2.60.120.10">
    <property type="entry name" value="Jelly Rolls"/>
    <property type="match status" value="1"/>
</dbReference>
<evidence type="ECO:0000259" key="1">
    <source>
        <dbReference type="Pfam" id="PF07883"/>
    </source>
</evidence>
<dbReference type="Proteomes" id="UP001139353">
    <property type="component" value="Unassembled WGS sequence"/>
</dbReference>
<evidence type="ECO:0000313" key="3">
    <source>
        <dbReference type="Proteomes" id="UP001139353"/>
    </source>
</evidence>
<dbReference type="EMBL" id="JAJLJH010000001">
    <property type="protein sequence ID" value="MCK9685289.1"/>
    <property type="molecule type" value="Genomic_DNA"/>
</dbReference>
<dbReference type="SUPFAM" id="SSF51182">
    <property type="entry name" value="RmlC-like cupins"/>
    <property type="match status" value="1"/>
</dbReference>
<dbReference type="InterPro" id="IPR013096">
    <property type="entry name" value="Cupin_2"/>
</dbReference>
<gene>
    <name evidence="2" type="ORF">LPC04_06125</name>
</gene>
<protein>
    <submittedName>
        <fullName evidence="2">Cupin domain-containing protein</fullName>
    </submittedName>
</protein>
<sequence>MNPDLLTSRSIVPARWTAIAVAVLGAITLAVVAHSQGTGPSEAQGVSTKSLGTIDLSSEIEGMSARQLRARLVTIEPGGHIALHSHKDRPTMEYVVQGQPVEIRNGIEIPHQPGDMVIATRDVSHWWENRGTTSVVLLPVDIFKP</sequence>
<dbReference type="InterPro" id="IPR014710">
    <property type="entry name" value="RmlC-like_jellyroll"/>
</dbReference>
<comment type="caution">
    <text evidence="2">The sequence shown here is derived from an EMBL/GenBank/DDBJ whole genome shotgun (WGS) entry which is preliminary data.</text>
</comment>
<keyword evidence="3" id="KW-1185">Reference proteome</keyword>
<proteinExistence type="predicted"/>
<dbReference type="AlphaFoldDB" id="A0A9X1YF90"/>
<dbReference type="Pfam" id="PF07883">
    <property type="entry name" value="Cupin_2"/>
    <property type="match status" value="1"/>
</dbReference>
<evidence type="ECO:0000313" key="2">
    <source>
        <dbReference type="EMBL" id="MCK9685289.1"/>
    </source>
</evidence>
<feature type="domain" description="Cupin type-2" evidence="1">
    <location>
        <begin position="72"/>
        <end position="140"/>
    </location>
</feature>
<accession>A0A9X1YF90</accession>
<dbReference type="InterPro" id="IPR011051">
    <property type="entry name" value="RmlC_Cupin_sf"/>
</dbReference>